<dbReference type="AlphaFoldDB" id="A0A4S4KVN3"/>
<dbReference type="EMBL" id="SGPJ01000006">
    <property type="protein sequence ID" value="THH02421.1"/>
    <property type="molecule type" value="Genomic_DNA"/>
</dbReference>
<dbReference type="InterPro" id="IPR037700">
    <property type="entry name" value="NUP88/NUP82"/>
</dbReference>
<sequence length="832" mass="92363">MDGEEDWNAFLKDHPILALSKSISGPAGKGEMSLELSLNTLPEFTNFDTVNDGPTPSGRRQVMVIKDSDVILAAGSEIRMASLGDSKLSRSGSKSYKWRELSKLQLWYYLGQVLPGSYLPLWTARQYCHASTSAPPIAKIEWHPWGEGGTTLMVMTSDGKMREYDISIDTEEPQQILSFVPERKSKSFVAEDESEREVASFTIGKGKADWGPLTIYVVMRSGDIYAICPYMPKNASIPSSYVHALECFVAAKQEFLLQAATRGGSSSSLTAIYDYQHRYVNALLKQLPPGTAFPSVSRSILMHPPSTIKSHPVRQGPFLLQPAPQTLDGSEGGDATDVIYLAFDVDNEEAEAETERLGVLLVAFQDGKVDVFLDVEKVEARWEHKHPENELPMLAVYETIDLGLISTLSKVTPARNEPPILDLLQGNNPVFLQDPINDETIYVYHAFGVHALQLGTLLQNLAIALRDDVSNDGNESLSASLEKSGGAVVRPILSTFSVERKCSNPVVAVAIPNDVYLTYSIFILTSAMRITTLPLTLQSELQYAENLSASVIKDPVLAKSQIALPLPEAAGPPGYITLLSDPFVPPSILSRASSGLPTNPILALPPSQAPNKEFQLTPDTLRFFASTVEKFNGQIHDVTIAYRACDLRAILQKQESIRQQQKCKEMLEQIEYLRGKRQQLTREKIANVQETQKALLGRLDRILRAMMKTASPELSEHETKWFQELKRMKEDIKGSTRYDQESLVARTGLLRREFDRLLPSLKELQAKEERIKKRTTEGTTGLGFSQAFEYGERSNAERVKIGRLENDLVKLATRLDVTLGKPPPLQSPTNTK</sequence>
<keyword evidence="5" id="KW-0811">Translocation</keyword>
<accession>A0A4S4KVN3</accession>
<evidence type="ECO:0000256" key="2">
    <source>
        <dbReference type="ARBA" id="ARBA00022448"/>
    </source>
</evidence>
<evidence type="ECO:0000313" key="8">
    <source>
        <dbReference type="EMBL" id="THH02421.1"/>
    </source>
</evidence>
<evidence type="ECO:0000256" key="1">
    <source>
        <dbReference type="ARBA" id="ARBA00004567"/>
    </source>
</evidence>
<comment type="subcellular location">
    <subcellularLocation>
        <location evidence="1">Nucleus</location>
        <location evidence="1">Nuclear pore complex</location>
    </subcellularLocation>
</comment>
<dbReference type="GO" id="GO:0000055">
    <property type="term" value="P:ribosomal large subunit export from nucleus"/>
    <property type="evidence" value="ECO:0007669"/>
    <property type="project" value="InterPro"/>
</dbReference>
<dbReference type="GO" id="GO:0006606">
    <property type="term" value="P:protein import into nucleus"/>
    <property type="evidence" value="ECO:0007669"/>
    <property type="project" value="TreeGrafter"/>
</dbReference>
<name>A0A4S4KVN3_9APHY</name>
<keyword evidence="7" id="KW-0539">Nucleus</keyword>
<evidence type="ECO:0000256" key="7">
    <source>
        <dbReference type="ARBA" id="ARBA00023242"/>
    </source>
</evidence>
<evidence type="ECO:0000256" key="5">
    <source>
        <dbReference type="ARBA" id="ARBA00023010"/>
    </source>
</evidence>
<keyword evidence="4" id="KW-0653">Protein transport</keyword>
<evidence type="ECO:0000313" key="9">
    <source>
        <dbReference type="Proteomes" id="UP000309038"/>
    </source>
</evidence>
<keyword evidence="2" id="KW-0813">Transport</keyword>
<evidence type="ECO:0000256" key="3">
    <source>
        <dbReference type="ARBA" id="ARBA00022816"/>
    </source>
</evidence>
<dbReference type="Proteomes" id="UP000309038">
    <property type="component" value="Unassembled WGS sequence"/>
</dbReference>
<keyword evidence="3" id="KW-0509">mRNA transport</keyword>
<evidence type="ECO:0008006" key="10">
    <source>
        <dbReference type="Google" id="ProtNLM"/>
    </source>
</evidence>
<dbReference type="GO" id="GO:0005643">
    <property type="term" value="C:nuclear pore"/>
    <property type="evidence" value="ECO:0007669"/>
    <property type="project" value="UniProtKB-SubCell"/>
</dbReference>
<comment type="caution">
    <text evidence="8">The sequence shown here is derived from an EMBL/GenBank/DDBJ whole genome shotgun (WGS) entry which is preliminary data.</text>
</comment>
<evidence type="ECO:0000256" key="6">
    <source>
        <dbReference type="ARBA" id="ARBA00023132"/>
    </source>
</evidence>
<dbReference type="InterPro" id="IPR019321">
    <property type="entry name" value="Nucleoporin_Nup88"/>
</dbReference>
<dbReference type="GO" id="GO:0000056">
    <property type="term" value="P:ribosomal small subunit export from nucleus"/>
    <property type="evidence" value="ECO:0007669"/>
    <property type="project" value="InterPro"/>
</dbReference>
<organism evidence="8 9">
    <name type="scientific">Hermanssonia centrifuga</name>
    <dbReference type="NCBI Taxonomy" id="98765"/>
    <lineage>
        <taxon>Eukaryota</taxon>
        <taxon>Fungi</taxon>
        <taxon>Dikarya</taxon>
        <taxon>Basidiomycota</taxon>
        <taxon>Agaricomycotina</taxon>
        <taxon>Agaricomycetes</taxon>
        <taxon>Polyporales</taxon>
        <taxon>Meruliaceae</taxon>
        <taxon>Hermanssonia</taxon>
    </lineage>
</organism>
<dbReference type="Pfam" id="PF10168">
    <property type="entry name" value="Nup88"/>
    <property type="match status" value="1"/>
</dbReference>
<keyword evidence="6" id="KW-0906">Nuclear pore complex</keyword>
<dbReference type="GO" id="GO:0006406">
    <property type="term" value="P:mRNA export from nucleus"/>
    <property type="evidence" value="ECO:0007669"/>
    <property type="project" value="TreeGrafter"/>
</dbReference>
<evidence type="ECO:0000256" key="4">
    <source>
        <dbReference type="ARBA" id="ARBA00022927"/>
    </source>
</evidence>
<keyword evidence="9" id="KW-1185">Reference proteome</keyword>
<proteinExistence type="predicted"/>
<dbReference type="GO" id="GO:0017056">
    <property type="term" value="F:structural constituent of nuclear pore"/>
    <property type="evidence" value="ECO:0007669"/>
    <property type="project" value="InterPro"/>
</dbReference>
<protein>
    <recommendedName>
        <fullName evidence="10">Nucleoporin nup82</fullName>
    </recommendedName>
</protein>
<dbReference type="PANTHER" id="PTHR13257:SF0">
    <property type="entry name" value="NUCLEAR PORE COMPLEX PROTEIN NUP88"/>
    <property type="match status" value="1"/>
</dbReference>
<gene>
    <name evidence="8" type="ORF">EW026_g471</name>
</gene>
<reference evidence="8 9" key="1">
    <citation type="submission" date="2019-02" db="EMBL/GenBank/DDBJ databases">
        <title>Genome sequencing of the rare red list fungi Phlebia centrifuga.</title>
        <authorList>
            <person name="Buettner E."/>
            <person name="Kellner H."/>
        </authorList>
    </citation>
    <scope>NUCLEOTIDE SEQUENCE [LARGE SCALE GENOMIC DNA]</scope>
    <source>
        <strain evidence="8 9">DSM 108282</strain>
    </source>
</reference>
<dbReference type="PANTHER" id="PTHR13257">
    <property type="entry name" value="NUCLEOPORIN NUP84-RELATED"/>
    <property type="match status" value="1"/>
</dbReference>